<name>A0AAN9J613_CROPI</name>
<feature type="domain" description="U3 small nucleolar RNA-associated protein 6 homolog C-terminal" evidence="8">
    <location>
        <begin position="381"/>
        <end position="671"/>
    </location>
</feature>
<comment type="subcellular location">
    <subcellularLocation>
        <location evidence="1">Nucleus</location>
        <location evidence="1">Nucleolus</location>
    </subcellularLocation>
</comment>
<dbReference type="EMBL" id="JAYWIO010000001">
    <property type="protein sequence ID" value="KAK7292424.1"/>
    <property type="molecule type" value="Genomic_DNA"/>
</dbReference>
<dbReference type="Proteomes" id="UP001372338">
    <property type="component" value="Unassembled WGS sequence"/>
</dbReference>
<dbReference type="Gene3D" id="1.25.40.10">
    <property type="entry name" value="Tetratricopeptide repeat domain"/>
    <property type="match status" value="2"/>
</dbReference>
<evidence type="ECO:0000313" key="10">
    <source>
        <dbReference type="Proteomes" id="UP001372338"/>
    </source>
</evidence>
<gene>
    <name evidence="9" type="ORF">RIF29_08203</name>
</gene>
<sequence length="683" mass="79283">MNVTRGWHGMHECQLEQQQQQQCLHLLHLTVVIRNHQTNMADVVQYRLERMLDELDDLEQRGLFTRREIAEIVKKRRKFEYRLKRPCPLKQDFLAYIDYESQLDALRRLRMKSVAREMKKQGNMTLKKSMSDIAGLRRMIDIYEIALKRYKGDLQLWFQYLEFCRRRKNGRMKKGLAKVIRFHPKVPGVWIYAAAWEFDHNLNVTAARALMQEGLRVCPTSEELWVEYLRMELTYINKLKARKVALGEDEGTLTRDPKTADEKQWRDENQELFMSLGEKDKNNNEPNESFEELGMKIFRTVYDEAIEAVPSSITLRKRFFEILEGTNLAHAEDVRKEILNDMKRDFSTEPEFWDWLARHECDLENVQEETIEEVIIPQVQKAVQVYEEALKNVPSGTMFSLYSNFIMGVIAPKEGETNISGLSGHAVNYILQLLEIYERAESLGCITEDLACKHVSLHLQLRQLDEARKLAAKLCSGNLAESAQLWELRINIEIRCITRNSPSPSDTDLLSLFELLRQILTKVPASKTENLWVKALKFYANQRRYFDKLVEISVISLARDGGSDNGFSLSSAIISCILQKDGIQHARDMYKRFLALPHPGLALYRNCIDLETNVASIGDKGGLVNARKLYESALATYDQNVGLWQDYYRMETKMGTSEKATAVYWRARRTLKDATEFVASSDL</sequence>
<evidence type="ECO:0000259" key="8">
    <source>
        <dbReference type="Pfam" id="PF24892"/>
    </source>
</evidence>
<dbReference type="AlphaFoldDB" id="A0AAN9J613"/>
<keyword evidence="3" id="KW-0698">rRNA processing</keyword>
<dbReference type="SMART" id="SM00386">
    <property type="entry name" value="HAT"/>
    <property type="match status" value="8"/>
</dbReference>
<accession>A0AAN9J613</accession>
<dbReference type="Pfam" id="PF24892">
    <property type="entry name" value="UTP6_C"/>
    <property type="match status" value="1"/>
</dbReference>
<evidence type="ECO:0000256" key="1">
    <source>
        <dbReference type="ARBA" id="ARBA00004604"/>
    </source>
</evidence>
<comment type="caution">
    <text evidence="9">The sequence shown here is derived from an EMBL/GenBank/DDBJ whole genome shotgun (WGS) entry which is preliminary data.</text>
</comment>
<dbReference type="GO" id="GO:0034388">
    <property type="term" value="C:Pwp2p-containing subcomplex of 90S preribosome"/>
    <property type="evidence" value="ECO:0007669"/>
    <property type="project" value="TreeGrafter"/>
</dbReference>
<evidence type="ECO:0000256" key="2">
    <source>
        <dbReference type="ARBA" id="ARBA00010734"/>
    </source>
</evidence>
<dbReference type="InterPro" id="IPR003107">
    <property type="entry name" value="HAT"/>
</dbReference>
<dbReference type="SUPFAM" id="SSF48452">
    <property type="entry name" value="TPR-like"/>
    <property type="match status" value="2"/>
</dbReference>
<dbReference type="GO" id="GO:0030515">
    <property type="term" value="F:snoRNA binding"/>
    <property type="evidence" value="ECO:0007669"/>
    <property type="project" value="InterPro"/>
</dbReference>
<organism evidence="9 10">
    <name type="scientific">Crotalaria pallida</name>
    <name type="common">Smooth rattlebox</name>
    <name type="synonym">Crotalaria striata</name>
    <dbReference type="NCBI Taxonomy" id="3830"/>
    <lineage>
        <taxon>Eukaryota</taxon>
        <taxon>Viridiplantae</taxon>
        <taxon>Streptophyta</taxon>
        <taxon>Embryophyta</taxon>
        <taxon>Tracheophyta</taxon>
        <taxon>Spermatophyta</taxon>
        <taxon>Magnoliopsida</taxon>
        <taxon>eudicotyledons</taxon>
        <taxon>Gunneridae</taxon>
        <taxon>Pentapetalae</taxon>
        <taxon>rosids</taxon>
        <taxon>fabids</taxon>
        <taxon>Fabales</taxon>
        <taxon>Fabaceae</taxon>
        <taxon>Papilionoideae</taxon>
        <taxon>50 kb inversion clade</taxon>
        <taxon>genistoids sensu lato</taxon>
        <taxon>core genistoids</taxon>
        <taxon>Crotalarieae</taxon>
        <taxon>Crotalaria</taxon>
    </lineage>
</organism>
<keyword evidence="5" id="KW-0539">Nucleus</keyword>
<keyword evidence="4" id="KW-0677">Repeat</keyword>
<dbReference type="InterPro" id="IPR013949">
    <property type="entry name" value="Utp6"/>
</dbReference>
<dbReference type="PANTHER" id="PTHR23271">
    <property type="entry name" value="HEPATOCELLULAR CARCINOMA-ASSOCIATED ANTIGEN 66"/>
    <property type="match status" value="1"/>
</dbReference>
<evidence type="ECO:0000256" key="6">
    <source>
        <dbReference type="SAM" id="Coils"/>
    </source>
</evidence>
<evidence type="ECO:0000313" key="9">
    <source>
        <dbReference type="EMBL" id="KAK7292424.1"/>
    </source>
</evidence>
<dbReference type="GO" id="GO:0000462">
    <property type="term" value="P:maturation of SSU-rRNA from tricistronic rRNA transcript (SSU-rRNA, 5.8S rRNA, LSU-rRNA)"/>
    <property type="evidence" value="ECO:0007669"/>
    <property type="project" value="InterPro"/>
</dbReference>
<dbReference type="GO" id="GO:0032040">
    <property type="term" value="C:small-subunit processome"/>
    <property type="evidence" value="ECO:0007669"/>
    <property type="project" value="TreeGrafter"/>
</dbReference>
<feature type="domain" description="U3 small nucleolar RNA-associated protein 6 N-terminal" evidence="7">
    <location>
        <begin position="48"/>
        <end position="120"/>
    </location>
</feature>
<protein>
    <recommendedName>
        <fullName evidence="11">U3 small nucleolar RNA-associated protein 6</fullName>
    </recommendedName>
</protein>
<feature type="coiled-coil region" evidence="6">
    <location>
        <begin position="41"/>
        <end position="68"/>
    </location>
</feature>
<reference evidence="9 10" key="1">
    <citation type="submission" date="2024-01" db="EMBL/GenBank/DDBJ databases">
        <title>The genomes of 5 underutilized Papilionoideae crops provide insights into root nodulation and disease resistanc.</title>
        <authorList>
            <person name="Yuan L."/>
        </authorList>
    </citation>
    <scope>NUCLEOTIDE SEQUENCE [LARGE SCALE GENOMIC DNA]</scope>
    <source>
        <strain evidence="9">ZHUSHIDOU_FW_LH</strain>
        <tissue evidence="9">Leaf</tissue>
    </source>
</reference>
<dbReference type="InterPro" id="IPR055347">
    <property type="entry name" value="UTP6_N"/>
</dbReference>
<dbReference type="InterPro" id="IPR011990">
    <property type="entry name" value="TPR-like_helical_dom_sf"/>
</dbReference>
<dbReference type="Pfam" id="PF08640">
    <property type="entry name" value="U3_assoc_6"/>
    <property type="match status" value="1"/>
</dbReference>
<evidence type="ECO:0000256" key="4">
    <source>
        <dbReference type="ARBA" id="ARBA00022737"/>
    </source>
</evidence>
<evidence type="ECO:0000256" key="5">
    <source>
        <dbReference type="ARBA" id="ARBA00023242"/>
    </source>
</evidence>
<dbReference type="PANTHER" id="PTHR23271:SF1">
    <property type="entry name" value="U3 SMALL NUCLEOLAR RNA-ASSOCIATED PROTEIN 6 HOMOLOG"/>
    <property type="match status" value="1"/>
</dbReference>
<evidence type="ECO:0000256" key="3">
    <source>
        <dbReference type="ARBA" id="ARBA00022552"/>
    </source>
</evidence>
<keyword evidence="6" id="KW-0175">Coiled coil</keyword>
<keyword evidence="10" id="KW-1185">Reference proteome</keyword>
<dbReference type="InterPro" id="IPR056907">
    <property type="entry name" value="UTP6_C"/>
</dbReference>
<comment type="similarity">
    <text evidence="2">Belongs to the UTP6 family.</text>
</comment>
<proteinExistence type="inferred from homology"/>
<evidence type="ECO:0000259" key="7">
    <source>
        <dbReference type="Pfam" id="PF08640"/>
    </source>
</evidence>
<evidence type="ECO:0008006" key="11">
    <source>
        <dbReference type="Google" id="ProtNLM"/>
    </source>
</evidence>